<comment type="caution">
    <text evidence="2">The sequence shown here is derived from an EMBL/GenBank/DDBJ whole genome shotgun (WGS) entry which is preliminary data.</text>
</comment>
<protein>
    <recommendedName>
        <fullName evidence="1">SCAN box domain-containing protein</fullName>
    </recommendedName>
</protein>
<dbReference type="PANTHER" id="PTHR46888">
    <property type="entry name" value="ZINC KNUCKLE DOMAINCONTAINING PROTEIN-RELATED"/>
    <property type="match status" value="1"/>
</dbReference>
<gene>
    <name evidence="2" type="ORF">WMY93_030438</name>
</gene>
<name>A0AAW0MEH3_9GOBI</name>
<proteinExistence type="predicted"/>
<dbReference type="Proteomes" id="UP001460270">
    <property type="component" value="Unassembled WGS sequence"/>
</dbReference>
<dbReference type="PANTHER" id="PTHR46888:SF13">
    <property type="entry name" value="RIBONUCLEASE H"/>
    <property type="match status" value="1"/>
</dbReference>
<dbReference type="EMBL" id="JBBPFD010000491">
    <property type="protein sequence ID" value="KAK7878602.1"/>
    <property type="molecule type" value="Genomic_DNA"/>
</dbReference>
<accession>A0AAW0MEH3</accession>
<sequence length="380" mass="43220">MEFNLEEFVKAPTLEVFHKCTKDVLLLLAEQYQIAVTKQAKKAVIKAELLSAFVQSGIFPAAALPKSPRSPSSAAPDDAVRLKELEVEMARLALREKELYLEQKKLETQKEIRLRELELEICSREPKPAEFDVSKNIRLVPQFNEKDVDKYFIMFERVAEALKWPKEVWTLLLQCALIGKAQEAYASLSAAESLDFDKVKCAILRAYELVPEAYRQKFRNLTKREGQTYVEFIREKEILFNRWCSSQNANDFAHLKQLILIEEFKNNLPRNVATYLNENKVSDVSQAAVLVDEYVLTHKSVFSDDCDRVCKQGRSGGRGQAGVSDQGNSPYYGKRLGWWWSCGIPGRNSLSIAQRSRRTKREPACGIAEDVGGRSKAQTG</sequence>
<dbReference type="SUPFAM" id="SSF47353">
    <property type="entry name" value="Retrovirus capsid dimerization domain-like"/>
    <property type="match status" value="1"/>
</dbReference>
<evidence type="ECO:0000313" key="2">
    <source>
        <dbReference type="EMBL" id="KAK7878602.1"/>
    </source>
</evidence>
<dbReference type="InterPro" id="IPR003309">
    <property type="entry name" value="SCAN_dom"/>
</dbReference>
<keyword evidence="3" id="KW-1185">Reference proteome</keyword>
<organism evidence="2 3">
    <name type="scientific">Mugilogobius chulae</name>
    <name type="common">yellowstripe goby</name>
    <dbReference type="NCBI Taxonomy" id="88201"/>
    <lineage>
        <taxon>Eukaryota</taxon>
        <taxon>Metazoa</taxon>
        <taxon>Chordata</taxon>
        <taxon>Craniata</taxon>
        <taxon>Vertebrata</taxon>
        <taxon>Euteleostomi</taxon>
        <taxon>Actinopterygii</taxon>
        <taxon>Neopterygii</taxon>
        <taxon>Teleostei</taxon>
        <taxon>Neoteleostei</taxon>
        <taxon>Acanthomorphata</taxon>
        <taxon>Gobiaria</taxon>
        <taxon>Gobiiformes</taxon>
        <taxon>Gobioidei</taxon>
        <taxon>Gobiidae</taxon>
        <taxon>Gobionellinae</taxon>
        <taxon>Mugilogobius</taxon>
    </lineage>
</organism>
<reference evidence="3" key="1">
    <citation type="submission" date="2024-04" db="EMBL/GenBank/DDBJ databases">
        <title>Salinicola lusitanus LLJ914,a marine bacterium isolated from the Okinawa Trough.</title>
        <authorList>
            <person name="Li J."/>
        </authorList>
    </citation>
    <scope>NUCLEOTIDE SEQUENCE [LARGE SCALE GENOMIC DNA]</scope>
</reference>
<feature type="domain" description="SCAN box" evidence="1">
    <location>
        <begin position="211"/>
        <end position="298"/>
    </location>
</feature>
<dbReference type="InterPro" id="IPR038269">
    <property type="entry name" value="SCAN_sf"/>
</dbReference>
<dbReference type="Pfam" id="PF02023">
    <property type="entry name" value="SCAN"/>
    <property type="match status" value="1"/>
</dbReference>
<dbReference type="AlphaFoldDB" id="A0AAW0MEH3"/>
<evidence type="ECO:0000313" key="3">
    <source>
        <dbReference type="Proteomes" id="UP001460270"/>
    </source>
</evidence>
<dbReference type="Gene3D" id="1.10.4020.10">
    <property type="entry name" value="DNA breaking-rejoining enzymes"/>
    <property type="match status" value="1"/>
</dbReference>
<evidence type="ECO:0000259" key="1">
    <source>
        <dbReference type="Pfam" id="PF02023"/>
    </source>
</evidence>